<dbReference type="EMBL" id="PISE01000022">
    <property type="protein sequence ID" value="PKG23561.1"/>
    <property type="molecule type" value="Genomic_DNA"/>
</dbReference>
<proteinExistence type="predicted"/>
<comment type="caution">
    <text evidence="1">The sequence shown here is derived from an EMBL/GenBank/DDBJ whole genome shotgun (WGS) entry which is preliminary data.</text>
</comment>
<keyword evidence="2" id="KW-1185">Reference proteome</keyword>
<reference evidence="1 2" key="1">
    <citation type="journal article" date="2003" name="Int. J. Syst. Evol. Microbiol.">
        <title>Bacillus nealsonii sp. nov., isolated from a spacecraft-assembly facility, whose spores are gamma-radiation resistant.</title>
        <authorList>
            <person name="Venkateswaran K."/>
            <person name="Kempf M."/>
            <person name="Chen F."/>
            <person name="Satomi M."/>
            <person name="Nicholson W."/>
            <person name="Kern R."/>
        </authorList>
    </citation>
    <scope>NUCLEOTIDE SEQUENCE [LARGE SCALE GENOMIC DNA]</scope>
    <source>
        <strain evidence="1 2">FO-92</strain>
    </source>
</reference>
<organism evidence="1 2">
    <name type="scientific">Niallia nealsonii</name>
    <dbReference type="NCBI Taxonomy" id="115979"/>
    <lineage>
        <taxon>Bacteria</taxon>
        <taxon>Bacillati</taxon>
        <taxon>Bacillota</taxon>
        <taxon>Bacilli</taxon>
        <taxon>Bacillales</taxon>
        <taxon>Bacillaceae</taxon>
        <taxon>Niallia</taxon>
    </lineage>
</organism>
<dbReference type="GO" id="GO:0046983">
    <property type="term" value="F:protein dimerization activity"/>
    <property type="evidence" value="ECO:0007669"/>
    <property type="project" value="InterPro"/>
</dbReference>
<dbReference type="SUPFAM" id="SSF140500">
    <property type="entry name" value="BAS1536-like"/>
    <property type="match status" value="1"/>
</dbReference>
<dbReference type="AlphaFoldDB" id="A0A2N0Z216"/>
<dbReference type="Proteomes" id="UP000233375">
    <property type="component" value="Unassembled WGS sequence"/>
</dbReference>
<accession>A0A2N0Z216</accession>
<name>A0A2N0Z216_9BACI</name>
<dbReference type="OrthoDB" id="2885456at2"/>
<dbReference type="InterPro" id="IPR018540">
    <property type="entry name" value="Spo0E-like"/>
</dbReference>
<dbReference type="Gene3D" id="4.10.280.10">
    <property type="entry name" value="Helix-loop-helix DNA-binding domain"/>
    <property type="match status" value="1"/>
</dbReference>
<dbReference type="InterPro" id="IPR037208">
    <property type="entry name" value="Spo0E-like_sf"/>
</dbReference>
<dbReference type="InterPro" id="IPR036638">
    <property type="entry name" value="HLH_DNA-bd_sf"/>
</dbReference>
<evidence type="ECO:0008006" key="3">
    <source>
        <dbReference type="Google" id="ProtNLM"/>
    </source>
</evidence>
<gene>
    <name evidence="1" type="ORF">CWS01_11255</name>
</gene>
<evidence type="ECO:0000313" key="1">
    <source>
        <dbReference type="EMBL" id="PKG23561.1"/>
    </source>
</evidence>
<evidence type="ECO:0000313" key="2">
    <source>
        <dbReference type="Proteomes" id="UP000233375"/>
    </source>
</evidence>
<dbReference type="Pfam" id="PF09388">
    <property type="entry name" value="SpoOE-like"/>
    <property type="match status" value="1"/>
</dbReference>
<protein>
    <recommendedName>
        <fullName evidence="3">Spo0E like sporulation regulatory protein</fullName>
    </recommendedName>
</protein>
<dbReference type="RefSeq" id="WP_101177296.1">
    <property type="nucleotide sequence ID" value="NZ_PISE01000022.1"/>
</dbReference>
<sequence>MTVLLDNREANNLLVHIQSLRKELIEMGLQEGFQSTNTIQISQKLDTYIVLYQKMVLTCEKNLHTEIKKSC</sequence>
<dbReference type="GO" id="GO:0043937">
    <property type="term" value="P:regulation of sporulation"/>
    <property type="evidence" value="ECO:0007669"/>
    <property type="project" value="InterPro"/>
</dbReference>